<keyword evidence="1" id="KW-0812">Transmembrane</keyword>
<dbReference type="Proteomes" id="UP000011867">
    <property type="component" value="Chromosome"/>
</dbReference>
<reference evidence="2 3" key="1">
    <citation type="journal article" date="2013" name="Genome Announc.">
        <title>Genome of the haloarchaeon Natronomonas moolapensis, a neutrophilic member of a previously haloalkaliphilic genus.</title>
        <authorList>
            <person name="Dyall-Smith M.L."/>
            <person name="Pfeiffer F."/>
            <person name="Oberwinkler T."/>
            <person name="Klee K."/>
            <person name="Rampp M."/>
            <person name="Palm P."/>
            <person name="Gross K."/>
            <person name="Schuster S.C."/>
            <person name="Oesterhelt D."/>
        </authorList>
    </citation>
    <scope>NUCLEOTIDE SEQUENCE [LARGE SCALE GENOMIC DNA]</scope>
    <source>
        <strain evidence="3">DSM 18674 / JCM 14361 / 8.8.11</strain>
    </source>
</reference>
<feature type="transmembrane region" description="Helical" evidence="1">
    <location>
        <begin position="12"/>
        <end position="31"/>
    </location>
</feature>
<dbReference type="KEGG" id="nmo:Nmlp_1899"/>
<dbReference type="AlphaFoldDB" id="M1XPT0"/>
<dbReference type="InterPro" id="IPR055709">
    <property type="entry name" value="DUF7285"/>
</dbReference>
<evidence type="ECO:0000313" key="2">
    <source>
        <dbReference type="EMBL" id="CCQ36087.1"/>
    </source>
</evidence>
<protein>
    <submittedName>
        <fullName evidence="2">Uncharacterized protein</fullName>
    </submittedName>
</protein>
<gene>
    <name evidence="2" type="ordered locus">Nmlp_1899</name>
</gene>
<name>M1XPT0_NATM8</name>
<dbReference type="GeneID" id="14650969"/>
<dbReference type="Pfam" id="PF23956">
    <property type="entry name" value="DUF7285"/>
    <property type="match status" value="1"/>
</dbReference>
<evidence type="ECO:0000256" key="1">
    <source>
        <dbReference type="SAM" id="Phobius"/>
    </source>
</evidence>
<dbReference type="HOGENOM" id="CLU_135432_0_0_2"/>
<accession>M1XPT0</accession>
<organism evidence="2 3">
    <name type="scientific">Natronomonas moolapensis (strain DSM 18674 / CECT 7526 / JCM 14361 / 8.8.11)</name>
    <dbReference type="NCBI Taxonomy" id="268739"/>
    <lineage>
        <taxon>Archaea</taxon>
        <taxon>Methanobacteriati</taxon>
        <taxon>Methanobacteriota</taxon>
        <taxon>Stenosarchaea group</taxon>
        <taxon>Halobacteria</taxon>
        <taxon>Halobacteriales</taxon>
        <taxon>Natronomonadaceae</taxon>
        <taxon>Natronomonas</taxon>
    </lineage>
</organism>
<dbReference type="EMBL" id="HF582854">
    <property type="protein sequence ID" value="CCQ36087.1"/>
    <property type="molecule type" value="Genomic_DNA"/>
</dbReference>
<dbReference type="STRING" id="268739.Nmlp_1899"/>
<dbReference type="OrthoDB" id="308110at2157"/>
<dbReference type="eggNOG" id="arCOG05166">
    <property type="taxonomic scope" value="Archaea"/>
</dbReference>
<keyword evidence="1" id="KW-0472">Membrane</keyword>
<dbReference type="RefSeq" id="WP_015408911.1">
    <property type="nucleotide sequence ID" value="NC_020388.1"/>
</dbReference>
<evidence type="ECO:0000313" key="3">
    <source>
        <dbReference type="Proteomes" id="UP000011867"/>
    </source>
</evidence>
<sequence>MSSPDKAQTEPLAALVAVFALGVGLSLYVGVLDSTLPLLTVESEMAPIAADRFAEEASELGVIRPPIGDAVDTASPNGYVTNATLRSDSEAWADGPTLEPSADCVRRRVSVQIAPGRVRPGTLEVCVWPEA</sequence>
<proteinExistence type="predicted"/>
<keyword evidence="3" id="KW-1185">Reference proteome</keyword>
<keyword evidence="1" id="KW-1133">Transmembrane helix</keyword>